<comment type="subcellular location">
    <subcellularLocation>
        <location evidence="1">Membrane</location>
        <topology evidence="1">Multi-pass membrane protein</topology>
    </subcellularLocation>
</comment>
<keyword evidence="3 7" id="KW-1133">Transmembrane helix</keyword>
<dbReference type="InterPro" id="IPR011604">
    <property type="entry name" value="PDDEXK-like_dom_sf"/>
</dbReference>
<evidence type="ECO:0000256" key="4">
    <source>
        <dbReference type="ARBA" id="ARBA00023136"/>
    </source>
</evidence>
<dbReference type="PROSITE" id="PS50922">
    <property type="entry name" value="TLC"/>
    <property type="match status" value="1"/>
</dbReference>
<evidence type="ECO:0000259" key="9">
    <source>
        <dbReference type="PROSITE" id="PS50966"/>
    </source>
</evidence>
<reference evidence="10" key="1">
    <citation type="submission" date="2022-11" db="EMBL/GenBank/DDBJ databases">
        <title>Centuries of genome instability and evolution in soft-shell clam transmissible cancer (bioRxiv).</title>
        <authorList>
            <person name="Hart S.F.M."/>
            <person name="Yonemitsu M.A."/>
            <person name="Giersch R.M."/>
            <person name="Beal B.F."/>
            <person name="Arriagada G."/>
            <person name="Davis B.W."/>
            <person name="Ostrander E.A."/>
            <person name="Goff S.P."/>
            <person name="Metzger M.J."/>
        </authorList>
    </citation>
    <scope>NUCLEOTIDE SEQUENCE</scope>
    <source>
        <strain evidence="10">MELC-2E11</strain>
        <tissue evidence="10">Siphon/mantle</tissue>
    </source>
</reference>
<keyword evidence="6" id="KW-0863">Zinc-finger</keyword>
<feature type="transmembrane region" description="Helical" evidence="7">
    <location>
        <begin position="467"/>
        <end position="491"/>
    </location>
</feature>
<name>A0ABY7G047_MYAAR</name>
<feature type="domain" description="SWIM-type" evidence="9">
    <location>
        <begin position="133"/>
        <end position="177"/>
    </location>
</feature>
<feature type="transmembrane region" description="Helical" evidence="7">
    <location>
        <begin position="429"/>
        <end position="455"/>
    </location>
</feature>
<evidence type="ECO:0000256" key="6">
    <source>
        <dbReference type="PROSITE-ProRule" id="PRU00325"/>
    </source>
</evidence>
<evidence type="ECO:0000256" key="3">
    <source>
        <dbReference type="ARBA" id="ARBA00022989"/>
    </source>
</evidence>
<evidence type="ECO:0000256" key="1">
    <source>
        <dbReference type="ARBA" id="ARBA00004141"/>
    </source>
</evidence>
<keyword evidence="2 5" id="KW-0812">Transmembrane</keyword>
<evidence type="ECO:0000256" key="5">
    <source>
        <dbReference type="PROSITE-ProRule" id="PRU00205"/>
    </source>
</evidence>
<keyword evidence="6" id="KW-0862">Zinc</keyword>
<dbReference type="PROSITE" id="PS50966">
    <property type="entry name" value="ZF_SWIM"/>
    <property type="match status" value="1"/>
</dbReference>
<dbReference type="InterPro" id="IPR011335">
    <property type="entry name" value="Restrct_endonuc-II-like"/>
</dbReference>
<dbReference type="Gene3D" id="3.90.320.10">
    <property type="match status" value="1"/>
</dbReference>
<feature type="domain" description="TLC" evidence="8">
    <location>
        <begin position="467"/>
        <end position="666"/>
    </location>
</feature>
<sequence length="673" mass="77441">MDELSDMTLDQFNLWSIHALKVYLAKRKQSINGTFEELAARAFCAWEKGVPVDHDGEEIEMRLLKEYKAKLLVDGDVIPDPVSLSSGWTGKAYRYFDSGWVREVFIHEIRHNSDKCVLKAKVTPSQGTNNACYNVWICVRKDLPDKPGGEILSAYCTCTAGMYGTCNHIAWVLFRCEHAVKTGETSTTCTSKPSAWNVPKGKPVFKPLKATDATWKKGHFTKTNMDKSEEHQRKTLKRNFTPYNKRQKTDLEDTAKLRQSLFSIATEEVKDSCVCLAYEGRRLKKESLEMPPTVLENAKTSSSKEDFLYKMNLTRKQIENVKEGTINQSDTPAWFEQRNGRITASNFKRVCTRVDTLKQNETKDAAKLVNSILGKDKPVKTKAMKHGKALEAFAKKEYKKSCIHMRPSPFSAMFRVDLINSAKWEKRSVQLICVAASTATFCLIYLLTSFASTAIPIYHNLHRKEKVFWNLAVVRGSFGFFAMAVGFWAIFLDTELAHDVVFAKTPFSNFAMCITVGFFVFECFMVCWSDLYFRQFNLLLNLHHWLSLVGYSLVLYSGSTHYMGCRGLLLEMSTPFSCLCWTLLKAGMTHTLLWKANQFLLVHTFHTRSIVECYIWYLTYQHWNRIWAAMPTETFIPLYVQLTLVTFVMTPYWTYKKTTQMINPVDWNFEDSR</sequence>
<proteinExistence type="predicted"/>
<dbReference type="SMART" id="SM00724">
    <property type="entry name" value="TLC"/>
    <property type="match status" value="1"/>
</dbReference>
<gene>
    <name evidence="10" type="ORF">MAR_012288</name>
</gene>
<accession>A0ABY7G047</accession>
<evidence type="ECO:0000313" key="11">
    <source>
        <dbReference type="Proteomes" id="UP001164746"/>
    </source>
</evidence>
<feature type="transmembrane region" description="Helical" evidence="7">
    <location>
        <begin position="538"/>
        <end position="556"/>
    </location>
</feature>
<evidence type="ECO:0000256" key="7">
    <source>
        <dbReference type="SAM" id="Phobius"/>
    </source>
</evidence>
<dbReference type="Proteomes" id="UP001164746">
    <property type="component" value="Chromosome 14"/>
</dbReference>
<dbReference type="PANTHER" id="PTHR47526:SF3">
    <property type="entry name" value="PHD-TYPE DOMAIN-CONTAINING PROTEIN"/>
    <property type="match status" value="1"/>
</dbReference>
<dbReference type="InterPro" id="IPR019080">
    <property type="entry name" value="YqaJ_viral_recombinase"/>
</dbReference>
<organism evidence="10 11">
    <name type="scientific">Mya arenaria</name>
    <name type="common">Soft-shell clam</name>
    <dbReference type="NCBI Taxonomy" id="6604"/>
    <lineage>
        <taxon>Eukaryota</taxon>
        <taxon>Metazoa</taxon>
        <taxon>Spiralia</taxon>
        <taxon>Lophotrochozoa</taxon>
        <taxon>Mollusca</taxon>
        <taxon>Bivalvia</taxon>
        <taxon>Autobranchia</taxon>
        <taxon>Heteroconchia</taxon>
        <taxon>Euheterodonta</taxon>
        <taxon>Imparidentia</taxon>
        <taxon>Neoheterodontei</taxon>
        <taxon>Myida</taxon>
        <taxon>Myoidea</taxon>
        <taxon>Myidae</taxon>
        <taxon>Mya</taxon>
    </lineage>
</organism>
<dbReference type="SUPFAM" id="SSF52980">
    <property type="entry name" value="Restriction endonuclease-like"/>
    <property type="match status" value="1"/>
</dbReference>
<dbReference type="InterPro" id="IPR006634">
    <property type="entry name" value="TLC-dom"/>
</dbReference>
<protein>
    <submittedName>
        <fullName evidence="10">CLN8-like protein</fullName>
    </submittedName>
</protein>
<feature type="transmembrane region" description="Helical" evidence="7">
    <location>
        <begin position="507"/>
        <end position="526"/>
    </location>
</feature>
<keyword evidence="4 5" id="KW-0472">Membrane</keyword>
<dbReference type="PANTHER" id="PTHR47526">
    <property type="entry name" value="ATP-DEPENDENT DNA HELICASE"/>
    <property type="match status" value="1"/>
</dbReference>
<keyword evidence="6" id="KW-0479">Metal-binding</keyword>
<dbReference type="InterPro" id="IPR007527">
    <property type="entry name" value="Znf_SWIM"/>
</dbReference>
<dbReference type="Pfam" id="PF09588">
    <property type="entry name" value="YqaJ"/>
    <property type="match status" value="1"/>
</dbReference>
<dbReference type="Pfam" id="PF03798">
    <property type="entry name" value="TRAM_LAG1_CLN8"/>
    <property type="match status" value="1"/>
</dbReference>
<dbReference type="EMBL" id="CP111025">
    <property type="protein sequence ID" value="WAR26584.1"/>
    <property type="molecule type" value="Genomic_DNA"/>
</dbReference>
<keyword evidence="11" id="KW-1185">Reference proteome</keyword>
<evidence type="ECO:0000259" key="8">
    <source>
        <dbReference type="PROSITE" id="PS50922"/>
    </source>
</evidence>
<evidence type="ECO:0000256" key="2">
    <source>
        <dbReference type="ARBA" id="ARBA00022692"/>
    </source>
</evidence>
<evidence type="ECO:0000313" key="10">
    <source>
        <dbReference type="EMBL" id="WAR26584.1"/>
    </source>
</evidence>